<keyword evidence="1" id="KW-0812">Transmembrane</keyword>
<dbReference type="Proteomes" id="UP000893823">
    <property type="component" value="Unassembled WGS sequence"/>
</dbReference>
<protein>
    <submittedName>
        <fullName evidence="4">Chaperone for flagella basal body P-ring formation</fullName>
    </submittedName>
    <submittedName>
        <fullName evidence="3">Flp pilus assembly protein CpaB</fullName>
    </submittedName>
</protein>
<dbReference type="EMBL" id="LT629755">
    <property type="protein sequence ID" value="SDS69322.1"/>
    <property type="molecule type" value="Genomic_DNA"/>
</dbReference>
<keyword evidence="4" id="KW-0966">Cell projection</keyword>
<evidence type="ECO:0000259" key="2">
    <source>
        <dbReference type="SMART" id="SM00858"/>
    </source>
</evidence>
<dbReference type="RefSeq" id="WP_092671055.1">
    <property type="nucleotide sequence ID" value="NZ_BMDN01000004.1"/>
</dbReference>
<dbReference type="EMBL" id="SODL02000004">
    <property type="protein sequence ID" value="MCP2368257.1"/>
    <property type="molecule type" value="Genomic_DNA"/>
</dbReference>
<accession>A0A1H1U9Y3</accession>
<dbReference type="STRING" id="589382.SAMN04489721_1745"/>
<dbReference type="Pfam" id="PF08666">
    <property type="entry name" value="SAF"/>
    <property type="match status" value="1"/>
</dbReference>
<dbReference type="Proteomes" id="UP000199482">
    <property type="component" value="Chromosome I"/>
</dbReference>
<dbReference type="AlphaFoldDB" id="A0A1H1U9Y3"/>
<evidence type="ECO:0000256" key="1">
    <source>
        <dbReference type="SAM" id="Phobius"/>
    </source>
</evidence>
<name>A0A1H1U9Y3_9MICO</name>
<reference evidence="3" key="3">
    <citation type="submission" date="2022-06" db="EMBL/GenBank/DDBJ databases">
        <title>Genomic Encyclopedia of Type Strains, Phase III (KMG-III): the genomes of soil and plant-associated and newly described type strains.</title>
        <authorList>
            <person name="Whitman W."/>
        </authorList>
    </citation>
    <scope>NUCLEOTIDE SEQUENCE</scope>
    <source>
        <strain evidence="3">CPCC 202695</strain>
    </source>
</reference>
<evidence type="ECO:0000313" key="5">
    <source>
        <dbReference type="Proteomes" id="UP000199482"/>
    </source>
</evidence>
<reference evidence="5" key="2">
    <citation type="submission" date="2016-10" db="EMBL/GenBank/DDBJ databases">
        <authorList>
            <person name="Varghese N."/>
            <person name="Submissions S."/>
        </authorList>
    </citation>
    <scope>NUCLEOTIDE SEQUENCE [LARGE SCALE GENOMIC DNA]</scope>
    <source>
        <strain evidence="5">CPCC 202695</strain>
    </source>
</reference>
<evidence type="ECO:0000313" key="4">
    <source>
        <dbReference type="EMBL" id="SDS69322.1"/>
    </source>
</evidence>
<keyword evidence="1" id="KW-0472">Membrane</keyword>
<feature type="transmembrane region" description="Helical" evidence="1">
    <location>
        <begin position="20"/>
        <end position="37"/>
    </location>
</feature>
<keyword evidence="1" id="KW-1133">Transmembrane helix</keyword>
<organism evidence="4 5">
    <name type="scientific">Agromyces flavus</name>
    <dbReference type="NCBI Taxonomy" id="589382"/>
    <lineage>
        <taxon>Bacteria</taxon>
        <taxon>Bacillati</taxon>
        <taxon>Actinomycetota</taxon>
        <taxon>Actinomycetes</taxon>
        <taxon>Micrococcales</taxon>
        <taxon>Microbacteriaceae</taxon>
        <taxon>Agromyces</taxon>
    </lineage>
</organism>
<keyword evidence="4" id="KW-0969">Cilium</keyword>
<gene>
    <name evidence="3" type="ORF">BCL57_002430</name>
    <name evidence="4" type="ORF">SAMN04489721_1745</name>
</gene>
<keyword evidence="4" id="KW-0282">Flagellum</keyword>
<dbReference type="OrthoDB" id="5083100at2"/>
<dbReference type="InterPro" id="IPR013974">
    <property type="entry name" value="SAF"/>
</dbReference>
<dbReference type="Gene3D" id="3.90.1210.10">
    <property type="entry name" value="Antifreeze-like/N-acetylneuraminic acid synthase C-terminal domain"/>
    <property type="match status" value="1"/>
</dbReference>
<keyword evidence="6" id="KW-1185">Reference proteome</keyword>
<dbReference type="CDD" id="cd11614">
    <property type="entry name" value="SAF_CpaB_FlgA_like"/>
    <property type="match status" value="1"/>
</dbReference>
<proteinExistence type="predicted"/>
<reference evidence="4" key="1">
    <citation type="submission" date="2016-10" db="EMBL/GenBank/DDBJ databases">
        <authorList>
            <person name="de Groot N.N."/>
        </authorList>
    </citation>
    <scope>NUCLEOTIDE SEQUENCE [LARGE SCALE GENOMIC DNA]</scope>
    <source>
        <strain evidence="4">CPCC 202695</strain>
    </source>
</reference>
<dbReference type="SMART" id="SM00858">
    <property type="entry name" value="SAF"/>
    <property type="match status" value="1"/>
</dbReference>
<evidence type="ECO:0000313" key="6">
    <source>
        <dbReference type="Proteomes" id="UP000893823"/>
    </source>
</evidence>
<evidence type="ECO:0000313" key="3">
    <source>
        <dbReference type="EMBL" id="MCP2368257.1"/>
    </source>
</evidence>
<feature type="domain" description="SAF" evidence="2">
    <location>
        <begin position="44"/>
        <end position="107"/>
    </location>
</feature>
<sequence>MAVRSTRRERGGARIDPRLVIGVALVAGSALGVWALIEALDDTTDVVVASETLTPGSRIGADDLRVESVRLGAVAAGYMRPADVPDGGLVVVRTVRAGELVPSASVAEHDTAGLATVVIPGRGALAGEVAPGALVDVWAAAEPERGAIEPPAVLVSGAEVAAVVEADGMMSSSAPSVELLIPREKTAAVLEALAAGDVIDLVPARPAGDD</sequence>